<evidence type="ECO:0000313" key="1">
    <source>
        <dbReference type="EMBL" id="KYL32502.1"/>
    </source>
</evidence>
<proteinExistence type="predicted"/>
<gene>
    <name evidence="1" type="ORF">A2I98_17115</name>
</gene>
<name>A0ABR5VQC6_9GAMM</name>
<evidence type="ECO:0000313" key="2">
    <source>
        <dbReference type="Proteomes" id="UP000075621"/>
    </source>
</evidence>
<reference evidence="1 2" key="1">
    <citation type="submission" date="2016-03" db="EMBL/GenBank/DDBJ databases">
        <authorList>
            <person name="Zhang H."/>
            <person name="Liu R."/>
            <person name="Wang M."/>
            <person name="Wang H."/>
            <person name="Wang L."/>
            <person name="Song L."/>
        </authorList>
    </citation>
    <scope>NUCLEOTIDE SEQUENCE [LARGE SCALE GENOMIC DNA]</scope>
    <source>
        <strain evidence="1 2">DSM 16098</strain>
    </source>
</reference>
<organism evidence="1 2">
    <name type="scientific">Pseudoalteromonas agarivorans</name>
    <dbReference type="NCBI Taxonomy" id="176102"/>
    <lineage>
        <taxon>Bacteria</taxon>
        <taxon>Pseudomonadati</taxon>
        <taxon>Pseudomonadota</taxon>
        <taxon>Gammaproteobacteria</taxon>
        <taxon>Alteromonadales</taxon>
        <taxon>Pseudoalteromonadaceae</taxon>
        <taxon>Pseudoalteromonas</taxon>
    </lineage>
</organism>
<dbReference type="RefSeq" id="WP_064386573.1">
    <property type="nucleotide sequence ID" value="NZ_LVCM01000026.1"/>
</dbReference>
<sequence>MDNYIEYCYLENDKPRFERSKLTESDSNECLKKYRVFSRKLEIENLFDVLIEEVKTFKSLLTMAQLSQEFSRFSEVHAYIENQKARTKLNISYLNILNTGKLVLDRLYIERDKFSIINDIDQSLLPELLIEREKIFKENQYYVLCCNLRNLCQHKMLPVNRLTLKYPSISKHGNGVITKFQIPLVLSVMEEKERIKLLKGLNSAFKDELLNSDLVDLNRAIDGYFEGIFDLMIKLRTLVDKSVTEAEDYFSKLLDQNIDLNMNRLLGPPALVVNNEKKFHLDFEWFQVAHYLEEKNNSHFKSSNLIRTQYLSNEP</sequence>
<dbReference type="Proteomes" id="UP000075621">
    <property type="component" value="Unassembled WGS sequence"/>
</dbReference>
<accession>A0ABR5VQC6</accession>
<comment type="caution">
    <text evidence="1">The sequence shown here is derived from an EMBL/GenBank/DDBJ whole genome shotgun (WGS) entry which is preliminary data.</text>
</comment>
<evidence type="ECO:0008006" key="3">
    <source>
        <dbReference type="Google" id="ProtNLM"/>
    </source>
</evidence>
<protein>
    <recommendedName>
        <fullName evidence="3">Initiator Rep protein domain-containing protein</fullName>
    </recommendedName>
</protein>
<dbReference type="EMBL" id="LVCM01000026">
    <property type="protein sequence ID" value="KYL32502.1"/>
    <property type="molecule type" value="Genomic_DNA"/>
</dbReference>